<keyword evidence="1" id="KW-0472">Membrane</keyword>
<keyword evidence="1" id="KW-0812">Transmembrane</keyword>
<keyword evidence="1" id="KW-1133">Transmembrane helix</keyword>
<dbReference type="Pfam" id="PF00069">
    <property type="entry name" value="Pkinase"/>
    <property type="match status" value="1"/>
</dbReference>
<name>A0A835R2U3_VANPL</name>
<dbReference type="SMART" id="SM00220">
    <property type="entry name" value="S_TKc"/>
    <property type="match status" value="1"/>
</dbReference>
<evidence type="ECO:0000256" key="1">
    <source>
        <dbReference type="SAM" id="Phobius"/>
    </source>
</evidence>
<dbReference type="InterPro" id="IPR000719">
    <property type="entry name" value="Prot_kinase_dom"/>
</dbReference>
<feature type="domain" description="Protein kinase" evidence="2">
    <location>
        <begin position="105"/>
        <end position="389"/>
    </location>
</feature>
<reference evidence="3 4" key="1">
    <citation type="journal article" date="2020" name="Nat. Food">
        <title>A phased Vanilla planifolia genome enables genetic improvement of flavour and production.</title>
        <authorList>
            <person name="Hasing T."/>
            <person name="Tang H."/>
            <person name="Brym M."/>
            <person name="Khazi F."/>
            <person name="Huang T."/>
            <person name="Chambers A.H."/>
        </authorList>
    </citation>
    <scope>NUCLEOTIDE SEQUENCE [LARGE SCALE GENOMIC DNA]</scope>
    <source>
        <tissue evidence="3">Leaf</tissue>
    </source>
</reference>
<dbReference type="InterPro" id="IPR008271">
    <property type="entry name" value="Ser/Thr_kinase_AS"/>
</dbReference>
<dbReference type="SUPFAM" id="SSF56112">
    <property type="entry name" value="Protein kinase-like (PK-like)"/>
    <property type="match status" value="1"/>
</dbReference>
<evidence type="ECO:0000313" key="3">
    <source>
        <dbReference type="EMBL" id="KAG0483364.1"/>
    </source>
</evidence>
<organism evidence="3 4">
    <name type="scientific">Vanilla planifolia</name>
    <name type="common">Vanilla</name>
    <dbReference type="NCBI Taxonomy" id="51239"/>
    <lineage>
        <taxon>Eukaryota</taxon>
        <taxon>Viridiplantae</taxon>
        <taxon>Streptophyta</taxon>
        <taxon>Embryophyta</taxon>
        <taxon>Tracheophyta</taxon>
        <taxon>Spermatophyta</taxon>
        <taxon>Magnoliopsida</taxon>
        <taxon>Liliopsida</taxon>
        <taxon>Asparagales</taxon>
        <taxon>Orchidaceae</taxon>
        <taxon>Vanilloideae</taxon>
        <taxon>Vanilleae</taxon>
        <taxon>Vanilla</taxon>
    </lineage>
</organism>
<sequence length="389" mass="43477">MGRKSIRKALEIKSVFLLFSFSQISETLSHTTSPSPPSSSTANLRRILLGVLFGSLTGGFASIVFLLSIRFFVLFANRIPILDGPVTFSSKISVKTLKSVISDYSGSPQLLGSNPNGKYLKFVLDNQLTVAVKMMLEPNCSKGSPRKNLGPWKREVQRELELLAKVNHRNVMSLRAYIRDSDRLSLVYDYIPNGSLDDAMKRLRSDKLLFGWELRHRIAVGIVKGLKYLHFECTPRILHYDLKPSNVLLDENFEPKLADCGLARLVMASLDTPVSSCYVAPECFQSCRYTDKCDIYSFGVILSFLLTGRDPSDPFFMGVSGRGSLGRWLRHLQHAGEAQEALDKKTVGEGDEEEMLMAIRIALVCQSDLPADRPSSDELEAMLTQLHSF</sequence>
<accession>A0A835R2U3</accession>
<dbReference type="OrthoDB" id="4062651at2759"/>
<dbReference type="Gene3D" id="1.10.510.10">
    <property type="entry name" value="Transferase(Phosphotransferase) domain 1"/>
    <property type="match status" value="1"/>
</dbReference>
<dbReference type="PANTHER" id="PTHR48006">
    <property type="entry name" value="LEUCINE-RICH REPEAT-CONTAINING PROTEIN DDB_G0281931-RELATED"/>
    <property type="match status" value="1"/>
</dbReference>
<dbReference type="GO" id="GO:0004672">
    <property type="term" value="F:protein kinase activity"/>
    <property type="evidence" value="ECO:0007669"/>
    <property type="project" value="InterPro"/>
</dbReference>
<protein>
    <recommendedName>
        <fullName evidence="2">Protein kinase domain-containing protein</fullName>
    </recommendedName>
</protein>
<dbReference type="Proteomes" id="UP000639772">
    <property type="component" value="Unassembled WGS sequence"/>
</dbReference>
<dbReference type="PANTHER" id="PTHR48006:SF100">
    <property type="entry name" value="LRR RECEPTOR-LIKE SERINE_THREONINE-KINASE-RELATED"/>
    <property type="match status" value="1"/>
</dbReference>
<evidence type="ECO:0000259" key="2">
    <source>
        <dbReference type="PROSITE" id="PS50011"/>
    </source>
</evidence>
<dbReference type="InterPro" id="IPR011009">
    <property type="entry name" value="Kinase-like_dom_sf"/>
</dbReference>
<feature type="transmembrane region" description="Helical" evidence="1">
    <location>
        <begin position="47"/>
        <end position="73"/>
    </location>
</feature>
<comment type="caution">
    <text evidence="3">The sequence shown here is derived from an EMBL/GenBank/DDBJ whole genome shotgun (WGS) entry which is preliminary data.</text>
</comment>
<dbReference type="PROSITE" id="PS00108">
    <property type="entry name" value="PROTEIN_KINASE_ST"/>
    <property type="match status" value="1"/>
</dbReference>
<dbReference type="Gene3D" id="3.30.200.20">
    <property type="entry name" value="Phosphorylase Kinase, domain 1"/>
    <property type="match status" value="1"/>
</dbReference>
<dbReference type="AlphaFoldDB" id="A0A835R2U3"/>
<evidence type="ECO:0000313" key="4">
    <source>
        <dbReference type="Proteomes" id="UP000639772"/>
    </source>
</evidence>
<dbReference type="EMBL" id="JADCNM010000005">
    <property type="protein sequence ID" value="KAG0483364.1"/>
    <property type="molecule type" value="Genomic_DNA"/>
</dbReference>
<dbReference type="PROSITE" id="PS50011">
    <property type="entry name" value="PROTEIN_KINASE_DOM"/>
    <property type="match status" value="1"/>
</dbReference>
<proteinExistence type="predicted"/>
<gene>
    <name evidence="3" type="ORF">HPP92_011448</name>
</gene>
<dbReference type="InterPro" id="IPR051824">
    <property type="entry name" value="LRR_Rcpt-Like_S/T_Kinase"/>
</dbReference>
<dbReference type="GO" id="GO:0005524">
    <property type="term" value="F:ATP binding"/>
    <property type="evidence" value="ECO:0007669"/>
    <property type="project" value="InterPro"/>
</dbReference>